<dbReference type="InterPro" id="IPR018062">
    <property type="entry name" value="HTH_AraC-typ_CS"/>
</dbReference>
<feature type="domain" description="HTH araC/xylS-type" evidence="5">
    <location>
        <begin position="467"/>
        <end position="570"/>
    </location>
</feature>
<reference evidence="6" key="1">
    <citation type="submission" date="2022-01" db="EMBL/GenBank/DDBJ databases">
        <title>Collection of gut derived symbiotic bacterial strains cultured from healthy donors.</title>
        <authorList>
            <person name="Lin H."/>
            <person name="Kohout C."/>
            <person name="Waligurski E."/>
            <person name="Pamer E.G."/>
        </authorList>
    </citation>
    <scope>NUCLEOTIDE SEQUENCE</scope>
    <source>
        <strain evidence="6">DFI.1.149</strain>
    </source>
</reference>
<dbReference type="Pfam" id="PF12833">
    <property type="entry name" value="HTH_18"/>
    <property type="match status" value="1"/>
</dbReference>
<keyword evidence="4" id="KW-0472">Membrane</keyword>
<dbReference type="Proteomes" id="UP001199750">
    <property type="component" value="Unassembled WGS sequence"/>
</dbReference>
<dbReference type="GO" id="GO:0043565">
    <property type="term" value="F:sequence-specific DNA binding"/>
    <property type="evidence" value="ECO:0007669"/>
    <property type="project" value="InterPro"/>
</dbReference>
<dbReference type="SUPFAM" id="SSF46689">
    <property type="entry name" value="Homeodomain-like"/>
    <property type="match status" value="1"/>
</dbReference>
<protein>
    <submittedName>
        <fullName evidence="6">Helix-turn-helix domain-containing protein</fullName>
    </submittedName>
</protein>
<dbReference type="PROSITE" id="PS01124">
    <property type="entry name" value="HTH_ARAC_FAMILY_2"/>
    <property type="match status" value="1"/>
</dbReference>
<organism evidence="6 7">
    <name type="scientific">Odoribacter splanchnicus</name>
    <dbReference type="NCBI Taxonomy" id="28118"/>
    <lineage>
        <taxon>Bacteria</taxon>
        <taxon>Pseudomonadati</taxon>
        <taxon>Bacteroidota</taxon>
        <taxon>Bacteroidia</taxon>
        <taxon>Bacteroidales</taxon>
        <taxon>Odoribacteraceae</taxon>
        <taxon>Odoribacter</taxon>
    </lineage>
</organism>
<gene>
    <name evidence="6" type="ORF">L0P03_05910</name>
</gene>
<proteinExistence type="predicted"/>
<comment type="caution">
    <text evidence="6">The sequence shown here is derived from an EMBL/GenBank/DDBJ whole genome shotgun (WGS) entry which is preliminary data.</text>
</comment>
<dbReference type="GO" id="GO:0003700">
    <property type="term" value="F:DNA-binding transcription factor activity"/>
    <property type="evidence" value="ECO:0007669"/>
    <property type="project" value="InterPro"/>
</dbReference>
<dbReference type="Gene3D" id="1.10.10.60">
    <property type="entry name" value="Homeodomain-like"/>
    <property type="match status" value="2"/>
</dbReference>
<sequence>MMRLFCLLSVCYLWFCGFGGKQEGKVSDSALYVLKDKAYGHISKGEYQETERVCQEILQNTVWGGQEWFYTYALIYQGQARIMLGKTQEGLQDLLGAKRLAEIQHNDSALCSVYNGLGLYEQNVTCDYYRSLNYYREGCDIAERCGHRLLYCLLVANIAEVLTLRNEEAGLEYAEKCYLLGRQNNDPYLIYCGAISMARNLCLNRKMEEAWRYTREADRLSKRYDFKNRSDIYNTYGEIALEAGDYMKAGLYYEQAIREHGFSQAAYVVSTYVGYGRALIAQKKYKSALEKLQIGKEISEKNITSLFRREVYLLLSACYDRLGEPKEALEYYKKYTAESFRLYNEDKERTEKELMVRYETEKRNKELAQKNMLLQKEQNRVMALVGITFVVLIVVLLFYINYRRKNRLYKQIVRESVDWLAKERQFSKRIAEQEKQLQELIGKAGAVDGGRYSGSSLNKDSQQELFGRLERLMQNDQVYKNSLFTREKMAELLGTNRTYLSQTINEQTGLTFTHYMNKYRIEEARRILADPQDDTPIKAIAADLGFSSVTTFYTLFKAVVQMSPDQYRKHARSLRENKS</sequence>
<name>A0AAW5C3J6_9BACT</name>
<dbReference type="InterPro" id="IPR011990">
    <property type="entry name" value="TPR-like_helical_dom_sf"/>
</dbReference>
<evidence type="ECO:0000313" key="6">
    <source>
        <dbReference type="EMBL" id="MCG4959393.1"/>
    </source>
</evidence>
<dbReference type="PANTHER" id="PTHR43280:SF29">
    <property type="entry name" value="ARAC-FAMILY TRANSCRIPTIONAL REGULATOR"/>
    <property type="match status" value="1"/>
</dbReference>
<evidence type="ECO:0000256" key="1">
    <source>
        <dbReference type="ARBA" id="ARBA00023015"/>
    </source>
</evidence>
<dbReference type="InterPro" id="IPR018060">
    <property type="entry name" value="HTH_AraC"/>
</dbReference>
<evidence type="ECO:0000256" key="2">
    <source>
        <dbReference type="ARBA" id="ARBA00023125"/>
    </source>
</evidence>
<evidence type="ECO:0000256" key="4">
    <source>
        <dbReference type="SAM" id="Phobius"/>
    </source>
</evidence>
<evidence type="ECO:0000313" key="7">
    <source>
        <dbReference type="Proteomes" id="UP001199750"/>
    </source>
</evidence>
<accession>A0AAW5C3J6</accession>
<dbReference type="Gene3D" id="1.25.40.10">
    <property type="entry name" value="Tetratricopeptide repeat domain"/>
    <property type="match status" value="1"/>
</dbReference>
<feature type="transmembrane region" description="Helical" evidence="4">
    <location>
        <begin position="381"/>
        <end position="400"/>
    </location>
</feature>
<keyword evidence="2" id="KW-0238">DNA-binding</keyword>
<dbReference type="PANTHER" id="PTHR43280">
    <property type="entry name" value="ARAC-FAMILY TRANSCRIPTIONAL REGULATOR"/>
    <property type="match status" value="1"/>
</dbReference>
<dbReference type="PROSITE" id="PS00041">
    <property type="entry name" value="HTH_ARAC_FAMILY_1"/>
    <property type="match status" value="1"/>
</dbReference>
<keyword evidence="4" id="KW-1133">Transmembrane helix</keyword>
<dbReference type="InterPro" id="IPR009057">
    <property type="entry name" value="Homeodomain-like_sf"/>
</dbReference>
<dbReference type="RefSeq" id="WP_022161262.1">
    <property type="nucleotide sequence ID" value="NZ_CABJFF010000004.1"/>
</dbReference>
<dbReference type="SMART" id="SM00342">
    <property type="entry name" value="HTH_ARAC"/>
    <property type="match status" value="1"/>
</dbReference>
<evidence type="ECO:0000256" key="3">
    <source>
        <dbReference type="ARBA" id="ARBA00023163"/>
    </source>
</evidence>
<keyword evidence="3" id="KW-0804">Transcription</keyword>
<dbReference type="SUPFAM" id="SSF48452">
    <property type="entry name" value="TPR-like"/>
    <property type="match status" value="1"/>
</dbReference>
<dbReference type="AlphaFoldDB" id="A0AAW5C3J6"/>
<evidence type="ECO:0000259" key="5">
    <source>
        <dbReference type="PROSITE" id="PS01124"/>
    </source>
</evidence>
<dbReference type="EMBL" id="JAKNDN010000009">
    <property type="protein sequence ID" value="MCG4959393.1"/>
    <property type="molecule type" value="Genomic_DNA"/>
</dbReference>
<keyword evidence="4" id="KW-0812">Transmembrane</keyword>
<keyword evidence="1" id="KW-0805">Transcription regulation</keyword>